<feature type="region of interest" description="Disordered" evidence="10">
    <location>
        <begin position="785"/>
        <end position="805"/>
    </location>
</feature>
<evidence type="ECO:0000256" key="3">
    <source>
        <dbReference type="ARBA" id="ARBA00022729"/>
    </source>
</evidence>
<evidence type="ECO:0000256" key="10">
    <source>
        <dbReference type="SAM" id="MobiDB-lite"/>
    </source>
</evidence>
<evidence type="ECO:0000256" key="9">
    <source>
        <dbReference type="SAM" id="Coils"/>
    </source>
</evidence>
<dbReference type="PRINTS" id="PR00981">
    <property type="entry name" value="TRNASYNTHSER"/>
</dbReference>
<reference evidence="12" key="1">
    <citation type="submission" date="2022-10" db="EMBL/GenBank/DDBJ databases">
        <authorList>
            <person name="Chen Y."/>
            <person name="Dougan E. K."/>
            <person name="Chan C."/>
            <person name="Rhodes N."/>
            <person name="Thang M."/>
        </authorList>
    </citation>
    <scope>NUCLEOTIDE SEQUENCE</scope>
</reference>
<dbReference type="SUPFAM" id="SSF55681">
    <property type="entry name" value="Class II aaRS and biotin synthetases"/>
    <property type="match status" value="1"/>
</dbReference>
<evidence type="ECO:0000256" key="4">
    <source>
        <dbReference type="ARBA" id="ARBA00022741"/>
    </source>
</evidence>
<evidence type="ECO:0000256" key="8">
    <source>
        <dbReference type="ARBA" id="ARBA00031113"/>
    </source>
</evidence>
<dbReference type="InterPro" id="IPR002314">
    <property type="entry name" value="aa-tRNA-synt_IIb"/>
</dbReference>
<evidence type="ECO:0000256" key="2">
    <source>
        <dbReference type="ARBA" id="ARBA00022598"/>
    </source>
</evidence>
<keyword evidence="7" id="KW-0030">Aminoacyl-tRNA synthetase</keyword>
<proteinExistence type="predicted"/>
<dbReference type="InterPro" id="IPR045864">
    <property type="entry name" value="aa-tRNA-synth_II/BPL/LPL"/>
</dbReference>
<evidence type="ECO:0000256" key="6">
    <source>
        <dbReference type="ARBA" id="ARBA00022917"/>
    </source>
</evidence>
<dbReference type="Pfam" id="PF14312">
    <property type="entry name" value="FG-GAP_2"/>
    <property type="match status" value="3"/>
</dbReference>
<reference evidence="13 14" key="2">
    <citation type="submission" date="2024-05" db="EMBL/GenBank/DDBJ databases">
        <authorList>
            <person name="Chen Y."/>
            <person name="Shah S."/>
            <person name="Dougan E. K."/>
            <person name="Thang M."/>
            <person name="Chan C."/>
        </authorList>
    </citation>
    <scope>NUCLEOTIDE SEQUENCE [LARGE SCALE GENOMIC DNA]</scope>
</reference>
<evidence type="ECO:0000256" key="7">
    <source>
        <dbReference type="ARBA" id="ARBA00023146"/>
    </source>
</evidence>
<dbReference type="SUPFAM" id="SSF46589">
    <property type="entry name" value="tRNA-binding arm"/>
    <property type="match status" value="1"/>
</dbReference>
<dbReference type="Gene3D" id="1.10.287.40">
    <property type="entry name" value="Serine-tRNA synthetase, tRNA binding domain"/>
    <property type="match status" value="1"/>
</dbReference>
<evidence type="ECO:0000259" key="11">
    <source>
        <dbReference type="PROSITE" id="PS50862"/>
    </source>
</evidence>
<accession>A0A9P1D2N9</accession>
<keyword evidence="4" id="KW-0547">Nucleotide-binding</keyword>
<evidence type="ECO:0000313" key="12">
    <source>
        <dbReference type="EMBL" id="CAI4002583.1"/>
    </source>
</evidence>
<evidence type="ECO:0000313" key="14">
    <source>
        <dbReference type="Proteomes" id="UP001152797"/>
    </source>
</evidence>
<evidence type="ECO:0000313" key="13">
    <source>
        <dbReference type="EMBL" id="CAL4789895.1"/>
    </source>
</evidence>
<dbReference type="OrthoDB" id="10264585at2759"/>
<dbReference type="SUPFAM" id="SSF47616">
    <property type="entry name" value="GST C-terminal domain-like"/>
    <property type="match status" value="1"/>
</dbReference>
<keyword evidence="14" id="KW-1185">Reference proteome</keyword>
<keyword evidence="6" id="KW-0648">Protein biosynthesis</keyword>
<dbReference type="Pfam" id="PF02403">
    <property type="entry name" value="Seryl_tRNA_N"/>
    <property type="match status" value="1"/>
</dbReference>
<dbReference type="InterPro" id="IPR002317">
    <property type="entry name" value="Ser-tRNA-ligase_type_1"/>
</dbReference>
<dbReference type="InterPro" id="IPR042103">
    <property type="entry name" value="SerRS_1_N_sf"/>
</dbReference>
<evidence type="ECO:0000256" key="5">
    <source>
        <dbReference type="ARBA" id="ARBA00022840"/>
    </source>
</evidence>
<dbReference type="GO" id="GO:0006434">
    <property type="term" value="P:seryl-tRNA aminoacylation"/>
    <property type="evidence" value="ECO:0007669"/>
    <property type="project" value="InterPro"/>
</dbReference>
<name>A0A9P1D2N9_9DINO</name>
<dbReference type="InterPro" id="IPR015866">
    <property type="entry name" value="Ser-tRNA-synth_1_N"/>
</dbReference>
<keyword evidence="13" id="KW-0396">Initiation factor</keyword>
<dbReference type="PROSITE" id="PS50862">
    <property type="entry name" value="AA_TRNA_LIGASE_II"/>
    <property type="match status" value="1"/>
</dbReference>
<dbReference type="InterPro" id="IPR013517">
    <property type="entry name" value="FG-GAP"/>
</dbReference>
<dbReference type="Proteomes" id="UP001152797">
    <property type="component" value="Unassembled WGS sequence"/>
</dbReference>
<evidence type="ECO:0000256" key="1">
    <source>
        <dbReference type="ARBA" id="ARBA00012840"/>
    </source>
</evidence>
<dbReference type="EC" id="6.1.1.11" evidence="1"/>
<dbReference type="Gene3D" id="3.30.930.10">
    <property type="entry name" value="Bira Bifunctional Protein, Domain 2"/>
    <property type="match status" value="1"/>
</dbReference>
<keyword evidence="9" id="KW-0175">Coiled coil</keyword>
<dbReference type="GO" id="GO:0003743">
    <property type="term" value="F:translation initiation factor activity"/>
    <property type="evidence" value="ECO:0007669"/>
    <property type="project" value="UniProtKB-KW"/>
</dbReference>
<feature type="coiled-coil region" evidence="9">
    <location>
        <begin position="404"/>
        <end position="431"/>
    </location>
</feature>
<dbReference type="CDD" id="cd00770">
    <property type="entry name" value="SerRS_core"/>
    <property type="match status" value="1"/>
</dbReference>
<feature type="domain" description="Aminoacyl-transfer RNA synthetases class-II family profile" evidence="11">
    <location>
        <begin position="486"/>
        <end position="768"/>
    </location>
</feature>
<dbReference type="InterPro" id="IPR036282">
    <property type="entry name" value="Glutathione-S-Trfase_C_sf"/>
</dbReference>
<dbReference type="Gene3D" id="2.130.10.130">
    <property type="entry name" value="Integrin alpha, N-terminal"/>
    <property type="match status" value="1"/>
</dbReference>
<dbReference type="GO" id="GO:0005524">
    <property type="term" value="F:ATP binding"/>
    <property type="evidence" value="ECO:0007669"/>
    <property type="project" value="UniProtKB-KW"/>
</dbReference>
<dbReference type="InterPro" id="IPR010978">
    <property type="entry name" value="tRNA-bd_arm"/>
</dbReference>
<keyword evidence="2" id="KW-0436">Ligase</keyword>
<dbReference type="EMBL" id="CAMXCT020003124">
    <property type="protein sequence ID" value="CAL1155958.1"/>
    <property type="molecule type" value="Genomic_DNA"/>
</dbReference>
<dbReference type="EMBL" id="CAMXCT010003124">
    <property type="protein sequence ID" value="CAI4002583.1"/>
    <property type="molecule type" value="Genomic_DNA"/>
</dbReference>
<keyword evidence="5" id="KW-0067">ATP-binding</keyword>
<protein>
    <recommendedName>
        <fullName evidence="1">serine--tRNA ligase</fullName>
        <ecNumber evidence="1">6.1.1.11</ecNumber>
    </recommendedName>
    <alternativeName>
        <fullName evidence="8">Seryl-tRNA synthetase</fullName>
    </alternativeName>
</protein>
<sequence>MADRAVVVAAGNAEKNVSAALYIFHRHEKRGWVLKHRLLAPEVSNANFGSSLSQTNDTILIGAQEALLRDVLGDNGDNVRGPGSGSVILYTWNGSAWSKPSKLVAKETRAGDRFGCSVGMSGDMAIIGAFGHTNKWKGDGAAYIFKQKGGNLVDDVERHWVEVAELLAEDGDANDGFGRSVSMSSGIAAIGAAGDEHSGVDKSGSGYIFVRQGQKWVQQSKLSPSKVSAGARFGQAVSMSGHMASFSTASEHAFVFPASLTQVGWTLTLPSRCFGGISEYDNTGGHEVTDKRCRLRRNQPPRTRFDYFESPKKSDRAATTTQPCRLLMPIDINSLRSDRAGDPALVLEAQRKRFKLNAESLVEEVLNLDKSVRESITRTQDLQTQLNNLQKGIIAERKKQKLPCDEELAEAARLRQQLKDLELDTASCEVKRDEKLKLLGNVVDPSVPFSNVEEDNEVVAVWPRGQDMSLPCPISEFRHRPDCAVDAATHEGLLWRIGGYDPDRGAKVAGSRGYFLEDVGVMLNQALLNFGLAFLRQRGYRAMQPPYFMRRDLMCDLAQLSDFDEQLYKVTKGEDEAEKYLIATSEQPLCALHSKEILEEETLPRRYAGISTCFRTELGKAGKENKGIFRVHQFEKVEQFCITSGDHEKSQEMHLEMLRIAQDFYEALGISYRVVKVVSGELNDAAVMKFDLEGWFPSQGEYKELVSCSNCTDFQSRALDIRSRNVKEKPRFVHMLNSTLVASGRCMCCILETYQTPTGVKVPTALVPFMGLDFMPFVREVRSASQKTSKAPPSKSVPDPPPQLPMASCPVDSLEELERRLQDQPYVLGFFPSRADLDMLQDLQGKEVQRHQNIDRWMQHVKSFSAVERSTWTRLPAEKKRFTPRSL</sequence>
<dbReference type="PANTHER" id="PTHR11778">
    <property type="entry name" value="SERYL-TRNA SYNTHETASE"/>
    <property type="match status" value="1"/>
</dbReference>
<dbReference type="NCBIfam" id="TIGR00414">
    <property type="entry name" value="serS"/>
    <property type="match status" value="1"/>
</dbReference>
<dbReference type="EMBL" id="CAMXCT030003124">
    <property type="protein sequence ID" value="CAL4789895.1"/>
    <property type="molecule type" value="Genomic_DNA"/>
</dbReference>
<dbReference type="InterPro" id="IPR006195">
    <property type="entry name" value="aa-tRNA-synth_II"/>
</dbReference>
<keyword evidence="3" id="KW-0732">Signal</keyword>
<dbReference type="InterPro" id="IPR033729">
    <property type="entry name" value="SerRS_core"/>
</dbReference>
<gene>
    <name evidence="12" type="ORF">C1SCF055_LOCUS28527</name>
</gene>
<organism evidence="12">
    <name type="scientific">Cladocopium goreaui</name>
    <dbReference type="NCBI Taxonomy" id="2562237"/>
    <lineage>
        <taxon>Eukaryota</taxon>
        <taxon>Sar</taxon>
        <taxon>Alveolata</taxon>
        <taxon>Dinophyceae</taxon>
        <taxon>Suessiales</taxon>
        <taxon>Symbiodiniaceae</taxon>
        <taxon>Cladocopium</taxon>
    </lineage>
</organism>
<comment type="caution">
    <text evidence="12">The sequence shown here is derived from an EMBL/GenBank/DDBJ whole genome shotgun (WGS) entry which is preliminary data.</text>
</comment>
<dbReference type="GO" id="GO:0004828">
    <property type="term" value="F:serine-tRNA ligase activity"/>
    <property type="evidence" value="ECO:0007669"/>
    <property type="project" value="UniProtKB-EC"/>
</dbReference>
<dbReference type="AlphaFoldDB" id="A0A9P1D2N9"/>
<dbReference type="InterPro" id="IPR028994">
    <property type="entry name" value="Integrin_alpha_N"/>
</dbReference>
<dbReference type="Pfam" id="PF00587">
    <property type="entry name" value="tRNA-synt_2b"/>
    <property type="match status" value="1"/>
</dbReference>